<dbReference type="InterPro" id="IPR050493">
    <property type="entry name" value="FAD-dep_Monooxygenase_BioMet"/>
</dbReference>
<gene>
    <name evidence="6" type="ORF">CI109_103147</name>
</gene>
<dbReference type="PANTHER" id="PTHR13789">
    <property type="entry name" value="MONOOXYGENASE"/>
    <property type="match status" value="1"/>
</dbReference>
<evidence type="ECO:0000256" key="5">
    <source>
        <dbReference type="ARBA" id="ARBA00023033"/>
    </source>
</evidence>
<dbReference type="OrthoDB" id="9993796at2759"/>
<dbReference type="InterPro" id="IPR036188">
    <property type="entry name" value="FAD/NAD-bd_sf"/>
</dbReference>
<dbReference type="InterPro" id="IPR002938">
    <property type="entry name" value="FAD-bd"/>
</dbReference>
<organism evidence="6 7">
    <name type="scientific">Kwoniella shandongensis</name>
    <dbReference type="NCBI Taxonomy" id="1734106"/>
    <lineage>
        <taxon>Eukaryota</taxon>
        <taxon>Fungi</taxon>
        <taxon>Dikarya</taxon>
        <taxon>Basidiomycota</taxon>
        <taxon>Agaricomycotina</taxon>
        <taxon>Tremellomycetes</taxon>
        <taxon>Tremellales</taxon>
        <taxon>Cryptococcaceae</taxon>
        <taxon>Kwoniella</taxon>
    </lineage>
</organism>
<keyword evidence="5" id="KW-0503">Monooxygenase</keyword>
<proteinExistence type="inferred from homology"/>
<dbReference type="KEGG" id="ksn:43585639"/>
<dbReference type="PRINTS" id="PR00420">
    <property type="entry name" value="RNGMNOXGNASE"/>
</dbReference>
<dbReference type="GO" id="GO:0071949">
    <property type="term" value="F:FAD binding"/>
    <property type="evidence" value="ECO:0007669"/>
    <property type="project" value="InterPro"/>
</dbReference>
<evidence type="ECO:0000256" key="2">
    <source>
        <dbReference type="ARBA" id="ARBA00022630"/>
    </source>
</evidence>
<evidence type="ECO:0000256" key="3">
    <source>
        <dbReference type="ARBA" id="ARBA00022827"/>
    </source>
</evidence>
<evidence type="ECO:0000313" key="6">
    <source>
        <dbReference type="EMBL" id="WWD18693.1"/>
    </source>
</evidence>
<dbReference type="RefSeq" id="XP_031864424.1">
    <property type="nucleotide sequence ID" value="XM_032001534.1"/>
</dbReference>
<evidence type="ECO:0000256" key="1">
    <source>
        <dbReference type="ARBA" id="ARBA00007992"/>
    </source>
</evidence>
<dbReference type="PANTHER" id="PTHR13789:SF172">
    <property type="entry name" value="HYDROXYLASE, PUTATIVE (AFU_ORTHOLOGUE AFUA_1G12410)-RELATED"/>
    <property type="match status" value="1"/>
</dbReference>
<evidence type="ECO:0000313" key="7">
    <source>
        <dbReference type="Proteomes" id="UP000322225"/>
    </source>
</evidence>
<dbReference type="Gene3D" id="3.50.50.60">
    <property type="entry name" value="FAD/NAD(P)-binding domain"/>
    <property type="match status" value="1"/>
</dbReference>
<dbReference type="SUPFAM" id="SSF51905">
    <property type="entry name" value="FAD/NAD(P)-binding domain"/>
    <property type="match status" value="1"/>
</dbReference>
<protein>
    <submittedName>
        <fullName evidence="6">Uncharacterized protein</fullName>
    </submittedName>
</protein>
<keyword evidence="2" id="KW-0285">Flavoprotein</keyword>
<dbReference type="Proteomes" id="UP000322225">
    <property type="component" value="Chromosome 5"/>
</dbReference>
<dbReference type="GeneID" id="43585639"/>
<accession>A0A5M6C8L3</accession>
<name>A0A5M6C8L3_9TREE</name>
<keyword evidence="7" id="KW-1185">Reference proteome</keyword>
<reference evidence="6" key="2">
    <citation type="submission" date="2024-01" db="EMBL/GenBank/DDBJ databases">
        <title>Comparative genomics of Cryptococcus and Kwoniella reveals pathogenesis evolution and contrasting modes of karyotype evolution via chromosome fusion or intercentromeric recombination.</title>
        <authorList>
            <person name="Coelho M.A."/>
            <person name="David-Palma M."/>
            <person name="Shea T."/>
            <person name="Bowers K."/>
            <person name="McGinley-Smith S."/>
            <person name="Mohammad A.W."/>
            <person name="Gnirke A."/>
            <person name="Yurkov A.M."/>
            <person name="Nowrousian M."/>
            <person name="Sun S."/>
            <person name="Cuomo C.A."/>
            <person name="Heitman J."/>
        </authorList>
    </citation>
    <scope>NUCLEOTIDE SEQUENCE</scope>
    <source>
        <strain evidence="6">CBS 12478</strain>
    </source>
</reference>
<evidence type="ECO:0000256" key="4">
    <source>
        <dbReference type="ARBA" id="ARBA00023002"/>
    </source>
</evidence>
<dbReference type="AlphaFoldDB" id="A0A5M6C8L3"/>
<dbReference type="Pfam" id="PF01494">
    <property type="entry name" value="FAD_binding_3"/>
    <property type="match status" value="1"/>
</dbReference>
<comment type="similarity">
    <text evidence="1">Belongs to the paxM FAD-dependent monooxygenase family.</text>
</comment>
<sequence>MPVSTFTPLNVAIVGAGLSGLSAAIALRRSGHTCTVYERRDLAAEVGNSISCAKNGGQWLHHWGVDVPSGLPIDLQHLTLRDYKSGDADMVYDLGDYKEKWGFPYYMFHRQDMHTMLLDCALSEEGEGPPAKLVCLSGAQAIDFDTNTITFTNGAISTFDMIIGSDGVVSTVRKLMNLDPTITSATSSCYRCNVYKEQIEELGLHKFTEPAIQYWGGLETPDINKYLKIVMSPCNGGQVISFYVFFPAELARTKKEGFLVEDISIEELIAPFGELDPDCVLALKHSVDRKPWRLYKHTPLTKWTEKKVALLGDACHAMMPHQSQGACQGIEDAAALGILFSKDFKYTQYIEEGLKMYEKIRKPRAERVQYCSYLATEDIRERIGFSSLPGSKAQGAIKTKEGHVRLTIEEINGYDMRADIDGTVPAEWKA</sequence>
<reference evidence="6" key="1">
    <citation type="submission" date="2017-08" db="EMBL/GenBank/DDBJ databases">
        <authorList>
            <person name="Cuomo C."/>
            <person name="Billmyre B."/>
            <person name="Heitman J."/>
        </authorList>
    </citation>
    <scope>NUCLEOTIDE SEQUENCE</scope>
    <source>
        <strain evidence="6">CBS 12478</strain>
    </source>
</reference>
<dbReference type="EMBL" id="CP144055">
    <property type="protein sequence ID" value="WWD18693.1"/>
    <property type="molecule type" value="Genomic_DNA"/>
</dbReference>
<keyword evidence="4" id="KW-0560">Oxidoreductase</keyword>
<dbReference type="GO" id="GO:0004497">
    <property type="term" value="F:monooxygenase activity"/>
    <property type="evidence" value="ECO:0007669"/>
    <property type="project" value="UniProtKB-KW"/>
</dbReference>
<keyword evidence="3" id="KW-0274">FAD</keyword>